<dbReference type="EMBL" id="JAPEUY010000004">
    <property type="protein sequence ID" value="KAJ4373962.1"/>
    <property type="molecule type" value="Genomic_DNA"/>
</dbReference>
<comment type="caution">
    <text evidence="2">The sequence shown here is derived from an EMBL/GenBank/DDBJ whole genome shotgun (WGS) entry which is preliminary data.</text>
</comment>
<feature type="compositionally biased region" description="Basic and acidic residues" evidence="1">
    <location>
        <begin position="825"/>
        <end position="859"/>
    </location>
</feature>
<evidence type="ECO:0000313" key="2">
    <source>
        <dbReference type="EMBL" id="KAJ4373962.1"/>
    </source>
</evidence>
<keyword evidence="3" id="KW-1185">Reference proteome</keyword>
<dbReference type="Proteomes" id="UP001140560">
    <property type="component" value="Unassembled WGS sequence"/>
</dbReference>
<evidence type="ECO:0000256" key="1">
    <source>
        <dbReference type="SAM" id="MobiDB-lite"/>
    </source>
</evidence>
<dbReference type="OrthoDB" id="3538943at2759"/>
<dbReference type="AlphaFoldDB" id="A0A9W8YFF7"/>
<proteinExistence type="predicted"/>
<reference evidence="2" key="1">
    <citation type="submission" date="2022-10" db="EMBL/GenBank/DDBJ databases">
        <title>Tapping the CABI collections for fungal endophytes: first genome assemblies for Collariella, Neodidymelliopsis, Ascochyta clinopodiicola, Didymella pomorum, Didymosphaeria variabile, Neocosmospora piperis and Neocucurbitaria cava.</title>
        <authorList>
            <person name="Hill R."/>
        </authorList>
    </citation>
    <scope>NUCLEOTIDE SEQUENCE</scope>
    <source>
        <strain evidence="2">IMI 356814</strain>
    </source>
</reference>
<feature type="compositionally biased region" description="Polar residues" evidence="1">
    <location>
        <begin position="303"/>
        <end position="315"/>
    </location>
</feature>
<feature type="compositionally biased region" description="Polar residues" evidence="1">
    <location>
        <begin position="753"/>
        <end position="786"/>
    </location>
</feature>
<protein>
    <recommendedName>
        <fullName evidence="4">Telomere replication protein EST3</fullName>
    </recommendedName>
</protein>
<feature type="compositionally biased region" description="Acidic residues" evidence="1">
    <location>
        <begin position="455"/>
        <end position="465"/>
    </location>
</feature>
<feature type="region of interest" description="Disordered" evidence="1">
    <location>
        <begin position="192"/>
        <end position="235"/>
    </location>
</feature>
<accession>A0A9W8YFF7</accession>
<feature type="region of interest" description="Disordered" evidence="1">
    <location>
        <begin position="452"/>
        <end position="860"/>
    </location>
</feature>
<gene>
    <name evidence="2" type="ORF">N0V83_002701</name>
</gene>
<feature type="compositionally biased region" description="Polar residues" evidence="1">
    <location>
        <begin position="616"/>
        <end position="628"/>
    </location>
</feature>
<feature type="compositionally biased region" description="Polar residues" evidence="1">
    <location>
        <begin position="204"/>
        <end position="216"/>
    </location>
</feature>
<evidence type="ECO:0000313" key="3">
    <source>
        <dbReference type="Proteomes" id="UP001140560"/>
    </source>
</evidence>
<sequence>MDIQLSSWLERTFEEQLLLGNSWLQEKNKTKESRVKSKFDRNWEGLYHDNGSCLEIINWIHPERNSSLQVNNPLTLTDGQSQVVSHLTSDCVRDLSRPLLLHSVIAVRKYTIRYTPYGPPRAKLRFILNKIDWLGAKTESAPQPNTLKPLDSCQEIGAVLKQLHETRAREDLRCLRSATHSELDEAAMADDMDLDGGAPVSESAPHTQLPQTQLYGTQLARPTRSKAGEDAPQFMGLKRLEPVLAGNTKREELHPNYAANSDYETRMTLLSLLEKTAPKAPKQSPSKPSPASAKGLIRSAFDNKQSPAKPSTTHASPKPTVSVDRLSTRAGAQEQDAPITPLRPTPNRKRANRSDPNSPAAVSVERLSDLGHGTREDSPDNNVTAESECSWMKGLVFNREALRVPYNQQLVLQKPTSWDKTLPGEMDLPTGNIPVTILRVLDGIADEKAALEGAQDTDSEADFDPSPDSIVDNINPSPEDMPNFTQNTGPATSQVSWSASSSPEPPQKTTGAHQDLPPDSSFETERPNTNISANWQYPASRPSPQPSTTVGSSNEKEPSPPSSSPPAPATQHKPGFSFSSKTKNPVEVPAPELPPDSDEEMEMETQVPIGLGEDAQPTSHPQRSSKNLLGTKPPRVESVLQVKETPYAKGSGDAPTFAASAPQSKQDSSGNTKNTSSTSIVYGTYNEPKSSTSSDGGDGHGTMSNKANNRLSDDVPMHSLPLDLETPMEQANDGDQARATPLKTVVTPARTPASAQVPANSQSPLTNQLPSAEVTSPQQHELSSGLNKRKMDESPSNKSKRPNKRREIKIMGFGDATPSTIDPLTVRRQEREESLRRFREERNSSRSFESRPRSDHVQQDLDAMEVDSPGKHASNASLHSMSPRHRSLYEDMDVKPQSKATSVLQLPLPTFRSEILTTAGQRPVAGNEEESLTLFQTFKAAYPEYTGGVKHFQGLCLQMYKLDLEDKMVPKWQWDDFIIRNRTDYKDYAAACADEGEDPEPYYRFYKDSIRDTLFKTGIIESRGTLLSALAELGVDLPEATEPSREPTRPNKLSRASLPGVFNSSHKQPAHDRLNGNRPRHSLPTMPRMAALDSPTPQPHP</sequence>
<feature type="compositionally biased region" description="Basic and acidic residues" evidence="1">
    <location>
        <begin position="366"/>
        <end position="378"/>
    </location>
</feature>
<evidence type="ECO:0008006" key="4">
    <source>
        <dbReference type="Google" id="ProtNLM"/>
    </source>
</evidence>
<organism evidence="2 3">
    <name type="scientific">Neocucurbitaria cava</name>
    <dbReference type="NCBI Taxonomy" id="798079"/>
    <lineage>
        <taxon>Eukaryota</taxon>
        <taxon>Fungi</taxon>
        <taxon>Dikarya</taxon>
        <taxon>Ascomycota</taxon>
        <taxon>Pezizomycotina</taxon>
        <taxon>Dothideomycetes</taxon>
        <taxon>Pleosporomycetidae</taxon>
        <taxon>Pleosporales</taxon>
        <taxon>Pleosporineae</taxon>
        <taxon>Cucurbitariaceae</taxon>
        <taxon>Neocucurbitaria</taxon>
    </lineage>
</organism>
<feature type="compositionally biased region" description="Low complexity" evidence="1">
    <location>
        <begin position="668"/>
        <end position="679"/>
    </location>
</feature>
<feature type="region of interest" description="Disordered" evidence="1">
    <location>
        <begin position="1039"/>
        <end position="1101"/>
    </location>
</feature>
<feature type="region of interest" description="Disordered" evidence="1">
    <location>
        <begin position="303"/>
        <end position="385"/>
    </location>
</feature>
<feature type="compositionally biased region" description="Low complexity" evidence="1">
    <location>
        <begin position="490"/>
        <end position="502"/>
    </location>
</feature>
<feature type="compositionally biased region" description="Basic residues" evidence="1">
    <location>
        <begin position="798"/>
        <end position="807"/>
    </location>
</feature>
<name>A0A9W8YFF7_9PLEO</name>
<feature type="compositionally biased region" description="Pro residues" evidence="1">
    <location>
        <begin position="559"/>
        <end position="568"/>
    </location>
</feature>
<feature type="compositionally biased region" description="Polar residues" evidence="1">
    <location>
        <begin position="527"/>
        <end position="537"/>
    </location>
</feature>